<evidence type="ECO:0000256" key="1">
    <source>
        <dbReference type="ARBA" id="ARBA00004651"/>
    </source>
</evidence>
<feature type="transmembrane region" description="Helical" evidence="6">
    <location>
        <begin position="354"/>
        <end position="374"/>
    </location>
</feature>
<keyword evidence="2" id="KW-1003">Cell membrane</keyword>
<reference evidence="7 8" key="1">
    <citation type="submission" date="2022-06" db="EMBL/GenBank/DDBJ databases">
        <title>Halomicroarcula sp. a new haloarchaeum isolate from saline soil.</title>
        <authorList>
            <person name="Strakova D."/>
            <person name="Galisteo C."/>
            <person name="Sanchez-Porro C."/>
            <person name="Ventosa A."/>
        </authorList>
    </citation>
    <scope>NUCLEOTIDE SEQUENCE [LARGE SCALE GENOMIC DNA]</scope>
    <source>
        <strain evidence="7 8">S3CR25-11</strain>
    </source>
</reference>
<dbReference type="Pfam" id="PF13520">
    <property type="entry name" value="AA_permease_2"/>
    <property type="match status" value="1"/>
</dbReference>
<dbReference type="RefSeq" id="WP_310899100.1">
    <property type="nucleotide sequence ID" value="NZ_JAMQOS010000001.1"/>
</dbReference>
<accession>A0ABU2FKJ6</accession>
<dbReference type="PANTHER" id="PTHR42770:SF11">
    <property type="entry name" value="INNER MEMBRANE TRANSPORT PROTEIN YBAT"/>
    <property type="match status" value="1"/>
</dbReference>
<organism evidence="7 8">
    <name type="scientific">Haloarcula onubensis</name>
    <dbReference type="NCBI Taxonomy" id="2950539"/>
    <lineage>
        <taxon>Archaea</taxon>
        <taxon>Methanobacteriati</taxon>
        <taxon>Methanobacteriota</taxon>
        <taxon>Stenosarchaea group</taxon>
        <taxon>Halobacteria</taxon>
        <taxon>Halobacteriales</taxon>
        <taxon>Haloarculaceae</taxon>
        <taxon>Haloarcula</taxon>
    </lineage>
</organism>
<feature type="transmembrane region" description="Helical" evidence="6">
    <location>
        <begin position="40"/>
        <end position="60"/>
    </location>
</feature>
<name>A0ABU2FKJ6_9EURY</name>
<dbReference type="Gene3D" id="1.20.1740.10">
    <property type="entry name" value="Amino acid/polyamine transporter I"/>
    <property type="match status" value="1"/>
</dbReference>
<keyword evidence="4 6" id="KW-1133">Transmembrane helix</keyword>
<dbReference type="PANTHER" id="PTHR42770">
    <property type="entry name" value="AMINO ACID TRANSPORTER-RELATED"/>
    <property type="match status" value="1"/>
</dbReference>
<feature type="transmembrane region" description="Helical" evidence="6">
    <location>
        <begin position="12"/>
        <end position="34"/>
    </location>
</feature>
<feature type="transmembrane region" description="Helical" evidence="6">
    <location>
        <begin position="328"/>
        <end position="348"/>
    </location>
</feature>
<keyword evidence="3 6" id="KW-0812">Transmembrane</keyword>
<feature type="transmembrane region" description="Helical" evidence="6">
    <location>
        <begin position="121"/>
        <end position="143"/>
    </location>
</feature>
<protein>
    <submittedName>
        <fullName evidence="7">APC family permease</fullName>
    </submittedName>
</protein>
<proteinExistence type="predicted"/>
<dbReference type="Proteomes" id="UP001268864">
    <property type="component" value="Unassembled WGS sequence"/>
</dbReference>
<dbReference type="PIRSF" id="PIRSF006060">
    <property type="entry name" value="AA_transporter"/>
    <property type="match status" value="1"/>
</dbReference>
<dbReference type="InterPro" id="IPR050367">
    <property type="entry name" value="APC_superfamily"/>
</dbReference>
<feature type="transmembrane region" description="Helical" evidence="6">
    <location>
        <begin position="193"/>
        <end position="213"/>
    </location>
</feature>
<keyword evidence="5 6" id="KW-0472">Membrane</keyword>
<comment type="subcellular location">
    <subcellularLocation>
        <location evidence="1">Cell membrane</location>
        <topology evidence="1">Multi-pass membrane protein</topology>
    </subcellularLocation>
</comment>
<evidence type="ECO:0000256" key="2">
    <source>
        <dbReference type="ARBA" id="ARBA00022475"/>
    </source>
</evidence>
<evidence type="ECO:0000256" key="5">
    <source>
        <dbReference type="ARBA" id="ARBA00023136"/>
    </source>
</evidence>
<evidence type="ECO:0000256" key="3">
    <source>
        <dbReference type="ARBA" id="ARBA00022692"/>
    </source>
</evidence>
<dbReference type="EMBL" id="JAMQOS010000001">
    <property type="protein sequence ID" value="MDS0281262.1"/>
    <property type="molecule type" value="Genomic_DNA"/>
</dbReference>
<gene>
    <name evidence="7" type="ORF">NDI86_03945</name>
</gene>
<feature type="transmembrane region" description="Helical" evidence="6">
    <location>
        <begin position="225"/>
        <end position="251"/>
    </location>
</feature>
<evidence type="ECO:0000256" key="4">
    <source>
        <dbReference type="ARBA" id="ARBA00022989"/>
    </source>
</evidence>
<sequence>MADDLSRDLGLWSALAIGVGTMVGAGIFVLPGAATAGAGPAATAAFVLGGAIALFTALTASELSTAFPEAGGVFVYIDEALGPLAGTVAGLGSWLGMAFAAAFYSIGFGEYVAVFLAVPDLWVVSGEQISALVLGGVMVAVNYSGADLTGKVQDFTVGTLLGLLALFALAGLVTGDFSNLRPFAPAETGGYSAIFPATALIFVSYIGFAKIATAAEELENPGRNLPLSIIGSVVITTVVYGVVMVTVLMLLPWQAVAGNSTAVADAGGVLFGTAGFVVLTVGGLLATASSTNAAVLAASRINLATARQTVMSDWLSATNEDGSSPTRAVVLTGALILFFTAVGGIELLAKAGSVLHLVLYGLLNVALVVFRTADLPDDRYDPAFRVPLYPYVPAVGMVLSFGLIAFMAPVEIVLSIVFIVVAVAWYFVYTRTRSRDEGDIGVLHEYLL</sequence>
<comment type="caution">
    <text evidence="7">The sequence shown here is derived from an EMBL/GenBank/DDBJ whole genome shotgun (WGS) entry which is preliminary data.</text>
</comment>
<feature type="transmembrane region" description="Helical" evidence="6">
    <location>
        <begin position="81"/>
        <end position="106"/>
    </location>
</feature>
<feature type="transmembrane region" description="Helical" evidence="6">
    <location>
        <begin position="386"/>
        <end position="406"/>
    </location>
</feature>
<dbReference type="InterPro" id="IPR002293">
    <property type="entry name" value="AA/rel_permease1"/>
</dbReference>
<feature type="transmembrane region" description="Helical" evidence="6">
    <location>
        <begin position="412"/>
        <end position="429"/>
    </location>
</feature>
<evidence type="ECO:0000313" key="7">
    <source>
        <dbReference type="EMBL" id="MDS0281262.1"/>
    </source>
</evidence>
<feature type="transmembrane region" description="Helical" evidence="6">
    <location>
        <begin position="155"/>
        <end position="173"/>
    </location>
</feature>
<feature type="transmembrane region" description="Helical" evidence="6">
    <location>
        <begin position="271"/>
        <end position="298"/>
    </location>
</feature>
<evidence type="ECO:0000313" key="8">
    <source>
        <dbReference type="Proteomes" id="UP001268864"/>
    </source>
</evidence>
<keyword evidence="8" id="KW-1185">Reference proteome</keyword>
<evidence type="ECO:0000256" key="6">
    <source>
        <dbReference type="SAM" id="Phobius"/>
    </source>
</evidence>